<dbReference type="OrthoDB" id="9804278at2"/>
<dbReference type="GO" id="GO:0046872">
    <property type="term" value="F:metal ion binding"/>
    <property type="evidence" value="ECO:0007669"/>
    <property type="project" value="UniProtKB-KW"/>
</dbReference>
<comment type="cofactor">
    <cofactor evidence="1">
        <name>Mg(2+)</name>
        <dbReference type="ChEBI" id="CHEBI:18420"/>
    </cofactor>
</comment>
<dbReference type="InterPro" id="IPR012340">
    <property type="entry name" value="NA-bd_OB-fold"/>
</dbReference>
<keyword evidence="5" id="KW-0694">RNA-binding</keyword>
<dbReference type="GO" id="GO:0005737">
    <property type="term" value="C:cytoplasm"/>
    <property type="evidence" value="ECO:0007669"/>
    <property type="project" value="TreeGrafter"/>
</dbReference>
<dbReference type="STRING" id="1552.A7L45_15235"/>
<dbReference type="GO" id="GO:0006364">
    <property type="term" value="P:rRNA processing"/>
    <property type="evidence" value="ECO:0007669"/>
    <property type="project" value="TreeGrafter"/>
</dbReference>
<keyword evidence="2" id="KW-0479">Metal-binding</keyword>
<dbReference type="AlphaFoldDB" id="A0A1J0GJ80"/>
<feature type="domain" description="S1 motif" evidence="6">
    <location>
        <begin position="36"/>
        <end position="103"/>
    </location>
</feature>
<reference evidence="8" key="1">
    <citation type="journal article" date="2016" name="Front. Microbiol.">
        <title>Complete Genome Sequence of Clostridium estertheticum DSM 8809, a Microbe Identified in Spoiled Vacuum Packed Beef.</title>
        <authorList>
            <person name="Yu Z."/>
            <person name="Gunn L."/>
            <person name="Brennan E."/>
            <person name="Reid R."/>
            <person name="Wall P.G."/>
            <person name="Gaora O.P."/>
            <person name="Hurley D."/>
            <person name="Bolton D."/>
            <person name="Fanning S."/>
        </authorList>
    </citation>
    <scope>NUCLEOTIDE SEQUENCE [LARGE SCALE GENOMIC DNA]</scope>
    <source>
        <strain evidence="8">DSM 8809</strain>
    </source>
</reference>
<dbReference type="RefSeq" id="WP_071613631.1">
    <property type="nucleotide sequence ID" value="NZ_CP015756.1"/>
</dbReference>
<dbReference type="Proteomes" id="UP000182569">
    <property type="component" value="Chromosome"/>
</dbReference>
<dbReference type="CDD" id="cd04453">
    <property type="entry name" value="S1_RNase_E"/>
    <property type="match status" value="1"/>
</dbReference>
<dbReference type="SMART" id="SM00316">
    <property type="entry name" value="S1"/>
    <property type="match status" value="1"/>
</dbReference>
<dbReference type="Gene3D" id="2.40.50.140">
    <property type="entry name" value="Nucleic acid-binding proteins"/>
    <property type="match status" value="1"/>
</dbReference>
<sequence length="480" mass="55320">MKEIYIERQEEILRIAIKENNKLKECFIEEENSGPVPGEIYKGVVKNIVPAIKCAFIDIGHNKDCYMYLDEKFHNTKIKKGDELIVEVLKEAIDKKGAKVTSAFGIPGTYCVVVNMNKNISFSKKINNKDFEALVERSLIKPKDIGVMIRTNAAQVDINTLNDEVEALYEIYKNLIKRSEYSRNPILLFSNAGALNRTLRDILDKNTFKIVLNNESDFEYTRKNTQTRSDIDVKVELHNESRMLFDYYGIEKELLSLRNHRIILKCGGNIVIDKTEAMYVIDINSGKNIKSRSLQKTAQTTNIEAASEIARQIRLRNLSGIIIIDFIDTDDPDVRKSILSVLRDGFGDDKNKTVVYPFTELNLVQIARRRRGKSIYEFIEEPCTVCGGKSSRVKLAYMQFLIRNEIFKINSEQVLLDIYIEIGEVYKKDIMDNVLEFARQIGAIENKIYVNFIPHLDKFKVESLIFANQIRNLQTYKIYG</sequence>
<dbReference type="PANTHER" id="PTHR30001:SF0">
    <property type="entry name" value="RIBONUCLEASE G"/>
    <property type="match status" value="1"/>
</dbReference>
<keyword evidence="3" id="KW-0378">Hydrolase</keyword>
<evidence type="ECO:0000256" key="5">
    <source>
        <dbReference type="ARBA" id="ARBA00022884"/>
    </source>
</evidence>
<evidence type="ECO:0000256" key="2">
    <source>
        <dbReference type="ARBA" id="ARBA00022723"/>
    </source>
</evidence>
<evidence type="ECO:0000259" key="6">
    <source>
        <dbReference type="SMART" id="SM00316"/>
    </source>
</evidence>
<dbReference type="Pfam" id="PF10150">
    <property type="entry name" value="RNase_E_G"/>
    <property type="match status" value="1"/>
</dbReference>
<dbReference type="InterPro" id="IPR003029">
    <property type="entry name" value="S1_domain"/>
</dbReference>
<evidence type="ECO:0000256" key="1">
    <source>
        <dbReference type="ARBA" id="ARBA00001946"/>
    </source>
</evidence>
<dbReference type="InterPro" id="IPR004659">
    <property type="entry name" value="RNase_E/G"/>
</dbReference>
<gene>
    <name evidence="7" type="ORF">A7L45_15235</name>
</gene>
<dbReference type="InterPro" id="IPR019307">
    <property type="entry name" value="RNA-bd_AU-1/RNase_E/G"/>
</dbReference>
<protein>
    <submittedName>
        <fullName evidence="7">Ribonuclease</fullName>
    </submittedName>
</protein>
<dbReference type="KEGG" id="ceu:A7L45_15235"/>
<evidence type="ECO:0000313" key="8">
    <source>
        <dbReference type="Proteomes" id="UP000182569"/>
    </source>
</evidence>
<dbReference type="GO" id="GO:0003723">
    <property type="term" value="F:RNA binding"/>
    <property type="evidence" value="ECO:0007669"/>
    <property type="project" value="UniProtKB-KW"/>
</dbReference>
<organism evidence="7 8">
    <name type="scientific">Clostridium estertheticum subsp. estertheticum</name>
    <dbReference type="NCBI Taxonomy" id="1552"/>
    <lineage>
        <taxon>Bacteria</taxon>
        <taxon>Bacillati</taxon>
        <taxon>Bacillota</taxon>
        <taxon>Clostridia</taxon>
        <taxon>Eubacteriales</taxon>
        <taxon>Clostridiaceae</taxon>
        <taxon>Clostridium</taxon>
    </lineage>
</organism>
<dbReference type="GO" id="GO:0016787">
    <property type="term" value="F:hydrolase activity"/>
    <property type="evidence" value="ECO:0007669"/>
    <property type="project" value="UniProtKB-KW"/>
</dbReference>
<dbReference type="PANTHER" id="PTHR30001">
    <property type="entry name" value="RIBONUCLEASE"/>
    <property type="match status" value="1"/>
</dbReference>
<keyword evidence="4" id="KW-0460">Magnesium</keyword>
<dbReference type="EMBL" id="CP015756">
    <property type="protein sequence ID" value="APC41335.1"/>
    <property type="molecule type" value="Genomic_DNA"/>
</dbReference>
<accession>A0A1J0GJ80</accession>
<name>A0A1J0GJ80_9CLOT</name>
<proteinExistence type="predicted"/>
<evidence type="ECO:0000256" key="3">
    <source>
        <dbReference type="ARBA" id="ARBA00022801"/>
    </source>
</evidence>
<evidence type="ECO:0000313" key="7">
    <source>
        <dbReference type="EMBL" id="APC41335.1"/>
    </source>
</evidence>
<keyword evidence="8" id="KW-1185">Reference proteome</keyword>
<dbReference type="GO" id="GO:0004540">
    <property type="term" value="F:RNA nuclease activity"/>
    <property type="evidence" value="ECO:0007669"/>
    <property type="project" value="InterPro"/>
</dbReference>
<evidence type="ECO:0000256" key="4">
    <source>
        <dbReference type="ARBA" id="ARBA00022842"/>
    </source>
</evidence>
<dbReference type="SUPFAM" id="SSF50249">
    <property type="entry name" value="Nucleic acid-binding proteins"/>
    <property type="match status" value="1"/>
</dbReference>